<dbReference type="Gene3D" id="1.10.101.10">
    <property type="entry name" value="PGBD-like superfamily/PGBD"/>
    <property type="match status" value="1"/>
</dbReference>
<reference evidence="3 4" key="1">
    <citation type="journal article" date="2014" name="Genome Announc.">
        <title>Draft Genome Sequence of Streptomyces fradiae ATCC 19609, a Strain Highly Sensitive to Antibiotics.</title>
        <authorList>
            <person name="Bekker O.B."/>
            <person name="Klimina K.M."/>
            <person name="Vatlin A.A."/>
            <person name="Zakharevich N.V."/>
            <person name="Kasianov A.S."/>
            <person name="Danilenko V.N."/>
        </authorList>
    </citation>
    <scope>NUCLEOTIDE SEQUENCE [LARGE SCALE GENOMIC DNA]</scope>
    <source>
        <strain evidence="3 4">ATCC 19609</strain>
    </source>
</reference>
<evidence type="ECO:0000256" key="1">
    <source>
        <dbReference type="SAM" id="MobiDB-lite"/>
    </source>
</evidence>
<feature type="region of interest" description="Disordered" evidence="1">
    <location>
        <begin position="82"/>
        <end position="104"/>
    </location>
</feature>
<feature type="domain" description="Peptidoglycan binding-like" evidence="2">
    <location>
        <begin position="39"/>
        <end position="97"/>
    </location>
</feature>
<dbReference type="InterPro" id="IPR036365">
    <property type="entry name" value="PGBD-like_sf"/>
</dbReference>
<comment type="caution">
    <text evidence="3">The sequence shown here is derived from an EMBL/GenBank/DDBJ whole genome shotgun (WGS) entry which is preliminary data.</text>
</comment>
<feature type="region of interest" description="Disordered" evidence="1">
    <location>
        <begin position="1"/>
        <end position="40"/>
    </location>
</feature>
<dbReference type="Proteomes" id="UP000028058">
    <property type="component" value="Unassembled WGS sequence"/>
</dbReference>
<gene>
    <name evidence="3" type="ORF">SFRA_001810</name>
</gene>
<dbReference type="Pfam" id="PF01471">
    <property type="entry name" value="PG_binding_1"/>
    <property type="match status" value="1"/>
</dbReference>
<protein>
    <submittedName>
        <fullName evidence="3">Peptidoglycan-binding protein</fullName>
    </submittedName>
</protein>
<dbReference type="InterPro" id="IPR036366">
    <property type="entry name" value="PGBDSf"/>
</dbReference>
<feature type="compositionally biased region" description="Polar residues" evidence="1">
    <location>
        <begin position="94"/>
        <end position="104"/>
    </location>
</feature>
<proteinExistence type="predicted"/>
<dbReference type="EMBL" id="JNAD02000001">
    <property type="protein sequence ID" value="RKM98987.1"/>
    <property type="molecule type" value="Genomic_DNA"/>
</dbReference>
<accession>A0A3R7HMP3</accession>
<dbReference type="AlphaFoldDB" id="A0A3R7HMP3"/>
<evidence type="ECO:0000313" key="4">
    <source>
        <dbReference type="Proteomes" id="UP000028058"/>
    </source>
</evidence>
<evidence type="ECO:0000313" key="3">
    <source>
        <dbReference type="EMBL" id="RKM98987.1"/>
    </source>
</evidence>
<sequence length="104" mass="11322">MTSPASQAPEADRTADEGPETLDETPRPEPAPVLSKGMSGAEVLEMQRRLNQIGRSLKVEEDGQYNGNEVRAISRYQNMFGVEGDPQGVYGPATRSSLESRTQV</sequence>
<evidence type="ECO:0000259" key="2">
    <source>
        <dbReference type="Pfam" id="PF01471"/>
    </source>
</evidence>
<keyword evidence="4" id="KW-1185">Reference proteome</keyword>
<organism evidence="3 4">
    <name type="scientific">Streptomyces xinghaiensis</name>
    <dbReference type="NCBI Taxonomy" id="1038928"/>
    <lineage>
        <taxon>Bacteria</taxon>
        <taxon>Bacillati</taxon>
        <taxon>Actinomycetota</taxon>
        <taxon>Actinomycetes</taxon>
        <taxon>Kitasatosporales</taxon>
        <taxon>Streptomycetaceae</taxon>
        <taxon>Streptomyces</taxon>
    </lineage>
</organism>
<name>A0A3R7HMP3_9ACTN</name>
<dbReference type="InterPro" id="IPR002477">
    <property type="entry name" value="Peptidoglycan-bd-like"/>
</dbReference>
<dbReference type="SUPFAM" id="SSF47090">
    <property type="entry name" value="PGBD-like"/>
    <property type="match status" value="1"/>
</dbReference>